<dbReference type="InterPro" id="IPR038765">
    <property type="entry name" value="Papain-like_cys_pep_sf"/>
</dbReference>
<dbReference type="GO" id="GO:0006508">
    <property type="term" value="P:proteolysis"/>
    <property type="evidence" value="ECO:0007669"/>
    <property type="project" value="UniProtKB-KW"/>
</dbReference>
<dbReference type="GO" id="GO:0008234">
    <property type="term" value="F:cysteine-type peptidase activity"/>
    <property type="evidence" value="ECO:0007669"/>
    <property type="project" value="InterPro"/>
</dbReference>
<keyword evidence="6" id="KW-1185">Reference proteome</keyword>
<reference evidence="5 6" key="1">
    <citation type="submission" date="2014-04" db="EMBL/GenBank/DDBJ databases">
        <authorList>
            <consortium name="DOE Joint Genome Institute"/>
            <person name="Kuo A."/>
            <person name="Ruytinx J."/>
            <person name="Rineau F."/>
            <person name="Colpaert J."/>
            <person name="Kohler A."/>
            <person name="Nagy L.G."/>
            <person name="Floudas D."/>
            <person name="Copeland A."/>
            <person name="Barry K.W."/>
            <person name="Cichocki N."/>
            <person name="Veneault-Fourrey C."/>
            <person name="LaButti K."/>
            <person name="Lindquist E.A."/>
            <person name="Lipzen A."/>
            <person name="Lundell T."/>
            <person name="Morin E."/>
            <person name="Murat C."/>
            <person name="Sun H."/>
            <person name="Tunlid A."/>
            <person name="Henrissat B."/>
            <person name="Grigoriev I.V."/>
            <person name="Hibbett D.S."/>
            <person name="Martin F."/>
            <person name="Nordberg H.P."/>
            <person name="Cantor M.N."/>
            <person name="Hua S.X."/>
        </authorList>
    </citation>
    <scope>NUCLEOTIDE SEQUENCE [LARGE SCALE GENOMIC DNA]</scope>
    <source>
        <strain evidence="5 6">UH-Slu-Lm8-n1</strain>
    </source>
</reference>
<organism evidence="5 6">
    <name type="scientific">Suillus luteus UH-Slu-Lm8-n1</name>
    <dbReference type="NCBI Taxonomy" id="930992"/>
    <lineage>
        <taxon>Eukaryota</taxon>
        <taxon>Fungi</taxon>
        <taxon>Dikarya</taxon>
        <taxon>Basidiomycota</taxon>
        <taxon>Agaricomycotina</taxon>
        <taxon>Agaricomycetes</taxon>
        <taxon>Agaricomycetidae</taxon>
        <taxon>Boletales</taxon>
        <taxon>Suillineae</taxon>
        <taxon>Suillaceae</taxon>
        <taxon>Suillus</taxon>
    </lineage>
</organism>
<dbReference type="Proteomes" id="UP000054485">
    <property type="component" value="Unassembled WGS sequence"/>
</dbReference>
<evidence type="ECO:0000313" key="5">
    <source>
        <dbReference type="EMBL" id="KIK47780.1"/>
    </source>
</evidence>
<evidence type="ECO:0000256" key="3">
    <source>
        <dbReference type="ARBA" id="ARBA00022801"/>
    </source>
</evidence>
<proteinExistence type="inferred from homology"/>
<accession>A0A0D0ABX4</accession>
<dbReference type="AlphaFoldDB" id="A0A0D0ABX4"/>
<dbReference type="InterPro" id="IPR003653">
    <property type="entry name" value="Peptidase_C48_C"/>
</dbReference>
<dbReference type="PROSITE" id="PS50600">
    <property type="entry name" value="ULP_PROTEASE"/>
    <property type="match status" value="1"/>
</dbReference>
<feature type="domain" description="Ubiquitin-like protease family profile" evidence="4">
    <location>
        <begin position="166"/>
        <end position="333"/>
    </location>
</feature>
<sequence length="364" mass="41358">MEMNGQAPQHIVMHPLLEPPKEVLAQILPQKSLSVLDFLSFKLPAIMIMTKHVTVKAFFSKDQPSLGNAQLIQDSPIPSMHILAVLSKSTSEAIENGAFSLKCAHLTVVMLHHKHLKPWIQAEQNLERRTQLWKNEGGEEARTLVMKIYNALTCISWSGTLDGFAVAEPVVELAVYATDDWLSDVHENQMLDLLQRRIQHQPQSQKIEIENIYFYGFLKKAYEVHSSGEYKGRYFVCARETGDAMASGFGSCIGFLVNINENHWVAVVIDFKSSTIFYGDSIYMKPPTGFLTVLHWWTHHHTGQHFEEKSLIITHQKDSFSCGLLSFNALAHHVLPSEYPLIMASQVRIDRLKVMLDVIDRHLN</sequence>
<evidence type="ECO:0000256" key="2">
    <source>
        <dbReference type="ARBA" id="ARBA00022670"/>
    </source>
</evidence>
<comment type="similarity">
    <text evidence="1">Belongs to the peptidase C48 family.</text>
</comment>
<evidence type="ECO:0000256" key="1">
    <source>
        <dbReference type="ARBA" id="ARBA00005234"/>
    </source>
</evidence>
<name>A0A0D0ABX4_9AGAM</name>
<dbReference type="EMBL" id="KN835143">
    <property type="protein sequence ID" value="KIK47780.1"/>
    <property type="molecule type" value="Genomic_DNA"/>
</dbReference>
<gene>
    <name evidence="5" type="ORF">CY34DRAFT_8648</name>
</gene>
<protein>
    <recommendedName>
        <fullName evidence="4">Ubiquitin-like protease family profile domain-containing protein</fullName>
    </recommendedName>
</protein>
<dbReference type="SUPFAM" id="SSF54001">
    <property type="entry name" value="Cysteine proteinases"/>
    <property type="match status" value="1"/>
</dbReference>
<dbReference type="Pfam" id="PF02902">
    <property type="entry name" value="Peptidase_C48"/>
    <property type="match status" value="1"/>
</dbReference>
<dbReference type="GO" id="GO:0019783">
    <property type="term" value="F:ubiquitin-like protein peptidase activity"/>
    <property type="evidence" value="ECO:0007669"/>
    <property type="project" value="UniProtKB-ARBA"/>
</dbReference>
<dbReference type="InParanoid" id="A0A0D0ABX4"/>
<keyword evidence="3" id="KW-0378">Hydrolase</keyword>
<dbReference type="STRING" id="930992.A0A0D0ABX4"/>
<dbReference type="HOGENOM" id="CLU_761116_0_0_1"/>
<dbReference type="OrthoDB" id="2979847at2759"/>
<dbReference type="Gene3D" id="3.40.395.10">
    <property type="entry name" value="Adenoviral Proteinase, Chain A"/>
    <property type="match status" value="1"/>
</dbReference>
<evidence type="ECO:0000259" key="4">
    <source>
        <dbReference type="PROSITE" id="PS50600"/>
    </source>
</evidence>
<evidence type="ECO:0000313" key="6">
    <source>
        <dbReference type="Proteomes" id="UP000054485"/>
    </source>
</evidence>
<reference evidence="6" key="2">
    <citation type="submission" date="2015-01" db="EMBL/GenBank/DDBJ databases">
        <title>Evolutionary Origins and Diversification of the Mycorrhizal Mutualists.</title>
        <authorList>
            <consortium name="DOE Joint Genome Institute"/>
            <consortium name="Mycorrhizal Genomics Consortium"/>
            <person name="Kohler A."/>
            <person name="Kuo A."/>
            <person name="Nagy L.G."/>
            <person name="Floudas D."/>
            <person name="Copeland A."/>
            <person name="Barry K.W."/>
            <person name="Cichocki N."/>
            <person name="Veneault-Fourrey C."/>
            <person name="LaButti K."/>
            <person name="Lindquist E.A."/>
            <person name="Lipzen A."/>
            <person name="Lundell T."/>
            <person name="Morin E."/>
            <person name="Murat C."/>
            <person name="Riley R."/>
            <person name="Ohm R."/>
            <person name="Sun H."/>
            <person name="Tunlid A."/>
            <person name="Henrissat B."/>
            <person name="Grigoriev I.V."/>
            <person name="Hibbett D.S."/>
            <person name="Martin F."/>
        </authorList>
    </citation>
    <scope>NUCLEOTIDE SEQUENCE [LARGE SCALE GENOMIC DNA]</scope>
    <source>
        <strain evidence="6">UH-Slu-Lm8-n1</strain>
    </source>
</reference>
<keyword evidence="2" id="KW-0645">Protease</keyword>